<organism evidence="8 9">
    <name type="scientific">Spartinivicinus marinus</name>
    <dbReference type="NCBI Taxonomy" id="2994442"/>
    <lineage>
        <taxon>Bacteria</taxon>
        <taxon>Pseudomonadati</taxon>
        <taxon>Pseudomonadota</taxon>
        <taxon>Gammaproteobacteria</taxon>
        <taxon>Oceanospirillales</taxon>
        <taxon>Zooshikellaceae</taxon>
        <taxon>Spartinivicinus</taxon>
    </lineage>
</organism>
<evidence type="ECO:0000313" key="8">
    <source>
        <dbReference type="EMBL" id="NYZ65225.1"/>
    </source>
</evidence>
<comment type="subcellular location">
    <subcellularLocation>
        <location evidence="1">Cell membrane</location>
        <topology evidence="1">Multi-pass membrane protein</topology>
    </subcellularLocation>
</comment>
<keyword evidence="2" id="KW-1003">Cell membrane</keyword>
<feature type="transmembrane region" description="Helical" evidence="6">
    <location>
        <begin position="352"/>
        <end position="369"/>
    </location>
</feature>
<accession>A0A853I7N7</accession>
<feature type="transmembrane region" description="Helical" evidence="6">
    <location>
        <begin position="389"/>
        <end position="413"/>
    </location>
</feature>
<keyword evidence="5 6" id="KW-0472">Membrane</keyword>
<dbReference type="GO" id="GO:0005886">
    <property type="term" value="C:plasma membrane"/>
    <property type="evidence" value="ECO:0007669"/>
    <property type="project" value="UniProtKB-SubCell"/>
</dbReference>
<evidence type="ECO:0000313" key="9">
    <source>
        <dbReference type="Proteomes" id="UP000569732"/>
    </source>
</evidence>
<evidence type="ECO:0000256" key="2">
    <source>
        <dbReference type="ARBA" id="ARBA00022475"/>
    </source>
</evidence>
<feature type="transmembrane region" description="Helical" evidence="6">
    <location>
        <begin position="313"/>
        <end position="332"/>
    </location>
</feature>
<dbReference type="AlphaFoldDB" id="A0A853I7N7"/>
<protein>
    <submittedName>
        <fullName evidence="8">Na+/H+ antiporter NhaC family protein</fullName>
    </submittedName>
</protein>
<proteinExistence type="predicted"/>
<evidence type="ECO:0000256" key="4">
    <source>
        <dbReference type="ARBA" id="ARBA00022989"/>
    </source>
</evidence>
<evidence type="ECO:0000256" key="5">
    <source>
        <dbReference type="ARBA" id="ARBA00023136"/>
    </source>
</evidence>
<feature type="transmembrane region" description="Helical" evidence="6">
    <location>
        <begin position="477"/>
        <end position="495"/>
    </location>
</feature>
<dbReference type="InterPro" id="IPR018461">
    <property type="entry name" value="Na/H_Antiport_NhaC-like_C"/>
</dbReference>
<feature type="domain" description="Na+/H+ antiporter NhaC-like C-terminal" evidence="7">
    <location>
        <begin position="169"/>
        <end position="494"/>
    </location>
</feature>
<feature type="transmembrane region" description="Helical" evidence="6">
    <location>
        <begin position="6"/>
        <end position="23"/>
    </location>
</feature>
<name>A0A853I7N7_9GAMM</name>
<keyword evidence="9" id="KW-1185">Reference proteome</keyword>
<dbReference type="Proteomes" id="UP000569732">
    <property type="component" value="Unassembled WGS sequence"/>
</dbReference>
<dbReference type="Pfam" id="PF03553">
    <property type="entry name" value="Na_H_antiporter"/>
    <property type="match status" value="1"/>
</dbReference>
<feature type="transmembrane region" description="Helical" evidence="6">
    <location>
        <begin position="35"/>
        <end position="61"/>
    </location>
</feature>
<comment type="caution">
    <text evidence="8">The sequence shown here is derived from an EMBL/GenBank/DDBJ whole genome shotgun (WGS) entry which is preliminary data.</text>
</comment>
<evidence type="ECO:0000259" key="7">
    <source>
        <dbReference type="Pfam" id="PF03553"/>
    </source>
</evidence>
<keyword evidence="4 6" id="KW-1133">Transmembrane helix</keyword>
<dbReference type="PANTHER" id="PTHR43478:SF1">
    <property type="entry name" value="NA+_H+ ANTIPORTER NHAC-LIKE C-TERMINAL DOMAIN-CONTAINING PROTEIN"/>
    <property type="match status" value="1"/>
</dbReference>
<dbReference type="RefSeq" id="WP_180567260.1">
    <property type="nucleotide sequence ID" value="NZ_JACCKB010000004.1"/>
</dbReference>
<feature type="transmembrane region" description="Helical" evidence="6">
    <location>
        <begin position="203"/>
        <end position="227"/>
    </location>
</feature>
<feature type="transmembrane region" description="Helical" evidence="6">
    <location>
        <begin position="502"/>
        <end position="520"/>
    </location>
</feature>
<feature type="transmembrane region" description="Helical" evidence="6">
    <location>
        <begin position="425"/>
        <end position="445"/>
    </location>
</feature>
<feature type="transmembrane region" description="Helical" evidence="6">
    <location>
        <begin position="271"/>
        <end position="293"/>
    </location>
</feature>
<reference evidence="8 9" key="1">
    <citation type="submission" date="2020-07" db="EMBL/GenBank/DDBJ databases">
        <title>Endozoicomonas sp. nov., isolated from sediment.</title>
        <authorList>
            <person name="Gu T."/>
        </authorList>
    </citation>
    <scope>NUCLEOTIDE SEQUENCE [LARGE SCALE GENOMIC DNA]</scope>
    <source>
        <strain evidence="8 9">SM1973</strain>
    </source>
</reference>
<evidence type="ECO:0000256" key="6">
    <source>
        <dbReference type="SAM" id="Phobius"/>
    </source>
</evidence>
<feature type="transmembrane region" description="Helical" evidence="6">
    <location>
        <begin position="81"/>
        <end position="101"/>
    </location>
</feature>
<dbReference type="EMBL" id="JACCKB010000004">
    <property type="protein sequence ID" value="NYZ65225.1"/>
    <property type="molecule type" value="Genomic_DNA"/>
</dbReference>
<dbReference type="PANTHER" id="PTHR43478">
    <property type="entry name" value="NA+/H+ ANTIPORTER-RELATED"/>
    <property type="match status" value="1"/>
</dbReference>
<gene>
    <name evidence="8" type="ORF">H0A36_04335</name>
</gene>
<evidence type="ECO:0000256" key="3">
    <source>
        <dbReference type="ARBA" id="ARBA00022692"/>
    </source>
</evidence>
<sequence>MDFSVPNAWSLLPPIVAIALAIITRRVLVSLGAGILVGILLLNSGDILASVGHLGTAGLSLFWEAGESGQAGSINHGKVDIMLFLLLLGVITSMVTLLGGAKAFGRWARQRVRTGKGAQLATFLLGIIVFIDDYFNSLAVGSTSRPLTDQHKVSRAKLAYLIDSTAAPVVVITPISSWGAYIIALIGSVLAAHQLTSEAPLTAFVAMIPMNLYAIFALLMVLAVIYFKLDIGSMKRHEMMAAEDQLYDPAKGTPAGTVSFKNEREGRVYQLVLPIISLIFATLFFVWFTGYQTLMADNLPITVLGAFENCDPAGAMLYGGLVGTVITLAIAIKERLSVKEILIGIVQGCQSMLSAIIILIFAWVLTGLIKELSTGLYLSSLVESWLSPQLLPVILFIVSGAMAFATGTSWGTFGIMLPIAGDMAAAIEISLMLPALAAVLAGSVFGDHCSPISDTTILSSTGAGCHHIDHVMTQLPYSLAVALIAGCGFIAMGVADSVIAGLLVSSIAFVVVVIGLKWLAGRKNTGESLQAIVS</sequence>
<evidence type="ECO:0000256" key="1">
    <source>
        <dbReference type="ARBA" id="ARBA00004651"/>
    </source>
</evidence>
<feature type="transmembrane region" description="Helical" evidence="6">
    <location>
        <begin position="165"/>
        <end position="191"/>
    </location>
</feature>
<keyword evidence="3 6" id="KW-0812">Transmembrane</keyword>